<dbReference type="AlphaFoldDB" id="A0A832YUG9"/>
<gene>
    <name evidence="2" type="ORF">EYG76_02985</name>
</gene>
<organism evidence="2 3">
    <name type="scientific">Methanothermococcus okinawensis</name>
    <dbReference type="NCBI Taxonomy" id="155863"/>
    <lineage>
        <taxon>Archaea</taxon>
        <taxon>Methanobacteriati</taxon>
        <taxon>Methanobacteriota</taxon>
        <taxon>Methanomada group</taxon>
        <taxon>Methanococci</taxon>
        <taxon>Methanococcales</taxon>
        <taxon>Methanococcaceae</taxon>
        <taxon>Methanothermococcus</taxon>
    </lineage>
</organism>
<sequence length="68" mass="7630">MTPEKKSGIISLIIGIIGFACIIFYSNNVLLIYLGTALFTPFMIYGIGMMVNPKTKRSEEGRIPFRGW</sequence>
<evidence type="ECO:0000256" key="1">
    <source>
        <dbReference type="SAM" id="Phobius"/>
    </source>
</evidence>
<evidence type="ECO:0000313" key="3">
    <source>
        <dbReference type="Proteomes" id="UP000605144"/>
    </source>
</evidence>
<name>A0A832YUG9_9EURY</name>
<keyword evidence="1" id="KW-0812">Transmembrane</keyword>
<comment type="caution">
    <text evidence="2">The sequence shown here is derived from an EMBL/GenBank/DDBJ whole genome shotgun (WGS) entry which is preliminary data.</text>
</comment>
<evidence type="ECO:0000313" key="2">
    <source>
        <dbReference type="EMBL" id="HIP17253.1"/>
    </source>
</evidence>
<reference evidence="2" key="1">
    <citation type="journal article" date="2020" name="ISME J.">
        <title>Gammaproteobacteria mediating utilization of methyl-, sulfur- and petroleum organic compounds in deep ocean hydrothermal plumes.</title>
        <authorList>
            <person name="Zhou Z."/>
            <person name="Liu Y."/>
            <person name="Pan J."/>
            <person name="Cron B.R."/>
            <person name="Toner B.M."/>
            <person name="Anantharaman K."/>
            <person name="Breier J.A."/>
            <person name="Dick G.J."/>
            <person name="Li M."/>
        </authorList>
    </citation>
    <scope>NUCLEOTIDE SEQUENCE</scope>
    <source>
        <strain evidence="2">SZUA-1385</strain>
    </source>
</reference>
<dbReference type="Proteomes" id="UP000605144">
    <property type="component" value="Unassembled WGS sequence"/>
</dbReference>
<dbReference type="PROSITE" id="PS51257">
    <property type="entry name" value="PROKAR_LIPOPROTEIN"/>
    <property type="match status" value="1"/>
</dbReference>
<keyword evidence="1" id="KW-0472">Membrane</keyword>
<keyword evidence="1" id="KW-1133">Transmembrane helix</keyword>
<accession>A0A832YUG9</accession>
<feature type="transmembrane region" description="Helical" evidence="1">
    <location>
        <begin position="31"/>
        <end position="52"/>
    </location>
</feature>
<proteinExistence type="predicted"/>
<protein>
    <submittedName>
        <fullName evidence="2">Uncharacterized protein</fullName>
    </submittedName>
</protein>
<dbReference type="EMBL" id="DQSV01000056">
    <property type="protein sequence ID" value="HIP17253.1"/>
    <property type="molecule type" value="Genomic_DNA"/>
</dbReference>
<feature type="transmembrane region" description="Helical" evidence="1">
    <location>
        <begin position="7"/>
        <end position="25"/>
    </location>
</feature>